<evidence type="ECO:0000256" key="2">
    <source>
        <dbReference type="ARBA" id="ARBA00010231"/>
    </source>
</evidence>
<dbReference type="SUPFAM" id="SSF55957">
    <property type="entry name" value="Phosphoglucomutase, C-terminal domain"/>
    <property type="match status" value="1"/>
</dbReference>
<dbReference type="STRING" id="1408416.GCA_000702765_00508"/>
<keyword evidence="6 12" id="KW-0413">Isomerase</keyword>
<comment type="similarity">
    <text evidence="2 7">Belongs to the phosphohexose mutase family.</text>
</comment>
<name>A0A449BLF6_9MOLU</name>
<comment type="cofactor">
    <cofactor evidence="1">
        <name>Mg(2+)</name>
        <dbReference type="ChEBI" id="CHEBI:18420"/>
    </cofactor>
</comment>
<evidence type="ECO:0000256" key="1">
    <source>
        <dbReference type="ARBA" id="ARBA00001946"/>
    </source>
</evidence>
<sequence length="448" mass="49743">MEKKYFGTDGIRGKAFHFLDAKLAFKLGQAIAKKFNPKEVVIGEDTRQSSSMLAYGVAYGLALAGVDVKMAEVVSTPMIAYYSKVNQMIGVMVTASHNPHEDNGLKVFKSGYKMLDEEELALESYIDDDKILKADTIGKIIVSDEIENLYSKVYETLNIPQINLNIAYDSANGATYKIAKKIIEKYSLKSKQTGNTPDGLNINLNCGSTHLEEIKKLISEERADIGLSFDGDGDRLLVVGKEGEVYDGDMIVYIIAKYLKSVGKLKYETVVLTQMSNPGILKAFRDLGIKVSQTPVGDKYVSHEIVTNDYTIGGENSGHIILNDLLPSGDGLFAAMYLLKVLAENNLGLIDYTSEVEMYPQKLVNIKNVNKEVLKTEEIKTLLNEVKEELGQDALLLVRPSGTEPLVRVTISCKNEQQLDKLMDRIVSKIKEVGAIWYEKLCISFSCW</sequence>
<dbReference type="FunFam" id="3.40.120.10:FF:000002">
    <property type="entry name" value="Phosphoglucosamine mutase"/>
    <property type="match status" value="1"/>
</dbReference>
<evidence type="ECO:0000256" key="6">
    <source>
        <dbReference type="ARBA" id="ARBA00023235"/>
    </source>
</evidence>
<feature type="domain" description="Alpha-D-phosphohexomutase C-terminal" evidence="8">
    <location>
        <begin position="363"/>
        <end position="427"/>
    </location>
</feature>
<dbReference type="InterPro" id="IPR016066">
    <property type="entry name" value="A-D-PHexomutase_CS"/>
</dbReference>
<feature type="domain" description="Alpha-D-phosphohexomutase alpha/beta/alpha" evidence="9">
    <location>
        <begin position="4"/>
        <end position="128"/>
    </location>
</feature>
<evidence type="ECO:0000256" key="5">
    <source>
        <dbReference type="ARBA" id="ARBA00022842"/>
    </source>
</evidence>
<feature type="domain" description="Alpha-D-phosphohexomutase alpha/beta/alpha" evidence="10">
    <location>
        <begin position="159"/>
        <end position="243"/>
    </location>
</feature>
<accession>A0A449BLF6</accession>
<proteinExistence type="inferred from homology"/>
<dbReference type="InterPro" id="IPR016055">
    <property type="entry name" value="A-D-PHexomutase_a/b/a-I/II/III"/>
</dbReference>
<dbReference type="PROSITE" id="PS00710">
    <property type="entry name" value="PGM_PMM"/>
    <property type="match status" value="1"/>
</dbReference>
<evidence type="ECO:0000259" key="9">
    <source>
        <dbReference type="Pfam" id="PF02878"/>
    </source>
</evidence>
<dbReference type="EMBL" id="LR215050">
    <property type="protein sequence ID" value="VEU83270.1"/>
    <property type="molecule type" value="Genomic_DNA"/>
</dbReference>
<dbReference type="Proteomes" id="UP000290909">
    <property type="component" value="Chromosome"/>
</dbReference>
<dbReference type="InterPro" id="IPR005844">
    <property type="entry name" value="A-D-PHexomutase_a/b/a-I"/>
</dbReference>
<dbReference type="PANTHER" id="PTHR43771:SF1">
    <property type="entry name" value="PHOSPHOMANNOMUTASE"/>
    <property type="match status" value="1"/>
</dbReference>
<keyword evidence="5 7" id="KW-0460">Magnesium</keyword>
<evidence type="ECO:0000313" key="12">
    <source>
        <dbReference type="EMBL" id="VEU83270.1"/>
    </source>
</evidence>
<dbReference type="GO" id="GO:0005975">
    <property type="term" value="P:carbohydrate metabolic process"/>
    <property type="evidence" value="ECO:0007669"/>
    <property type="project" value="InterPro"/>
</dbReference>
<dbReference type="AlphaFoldDB" id="A0A449BLF6"/>
<dbReference type="PRINTS" id="PR00509">
    <property type="entry name" value="PGMPMM"/>
</dbReference>
<feature type="domain" description="Alpha-D-phosphohexomutase alpha/beta/alpha" evidence="11">
    <location>
        <begin position="247"/>
        <end position="353"/>
    </location>
</feature>
<dbReference type="KEGG" id="ahk:NCTC10172_01345"/>
<dbReference type="PANTHER" id="PTHR43771">
    <property type="entry name" value="PHOSPHOMANNOMUTASE"/>
    <property type="match status" value="1"/>
</dbReference>
<dbReference type="InterPro" id="IPR005843">
    <property type="entry name" value="A-D-PHexomutase_C"/>
</dbReference>
<dbReference type="GO" id="GO:0008966">
    <property type="term" value="F:phosphoglucosamine mutase activity"/>
    <property type="evidence" value="ECO:0007669"/>
    <property type="project" value="UniProtKB-EC"/>
</dbReference>
<evidence type="ECO:0000259" key="10">
    <source>
        <dbReference type="Pfam" id="PF02879"/>
    </source>
</evidence>
<dbReference type="Pfam" id="PF02878">
    <property type="entry name" value="PGM_PMM_I"/>
    <property type="match status" value="1"/>
</dbReference>
<evidence type="ECO:0000313" key="13">
    <source>
        <dbReference type="Proteomes" id="UP000290909"/>
    </source>
</evidence>
<evidence type="ECO:0000256" key="3">
    <source>
        <dbReference type="ARBA" id="ARBA00022553"/>
    </source>
</evidence>
<evidence type="ECO:0000259" key="8">
    <source>
        <dbReference type="Pfam" id="PF00408"/>
    </source>
</evidence>
<dbReference type="Gene3D" id="3.40.120.10">
    <property type="entry name" value="Alpha-D-Glucose-1,6-Bisphosphate, subunit A, domain 3"/>
    <property type="match status" value="3"/>
</dbReference>
<gene>
    <name evidence="12" type="primary">glmM</name>
    <name evidence="12" type="ORF">NCTC10172_01345</name>
</gene>
<protein>
    <submittedName>
        <fullName evidence="12">Phosphoglucosamine mutase</fullName>
        <ecNumber evidence="12">5.4.2.10</ecNumber>
    </submittedName>
</protein>
<dbReference type="Pfam" id="PF02879">
    <property type="entry name" value="PGM_PMM_II"/>
    <property type="match status" value="1"/>
</dbReference>
<dbReference type="Gene3D" id="3.30.310.50">
    <property type="entry name" value="Alpha-D-phosphohexomutase, C-terminal domain"/>
    <property type="match status" value="1"/>
</dbReference>
<keyword evidence="4 7" id="KW-0479">Metal-binding</keyword>
<keyword evidence="13" id="KW-1185">Reference proteome</keyword>
<dbReference type="GO" id="GO:0000287">
    <property type="term" value="F:magnesium ion binding"/>
    <property type="evidence" value="ECO:0007669"/>
    <property type="project" value="InterPro"/>
</dbReference>
<evidence type="ECO:0000256" key="7">
    <source>
        <dbReference type="RuleBase" id="RU004326"/>
    </source>
</evidence>
<reference evidence="12 13" key="1">
    <citation type="submission" date="2019-01" db="EMBL/GenBank/DDBJ databases">
        <authorList>
            <consortium name="Pathogen Informatics"/>
        </authorList>
    </citation>
    <scope>NUCLEOTIDE SEQUENCE [LARGE SCALE GENOMIC DNA]</scope>
    <source>
        <strain evidence="12 13">NCTC10172</strain>
    </source>
</reference>
<evidence type="ECO:0000259" key="11">
    <source>
        <dbReference type="Pfam" id="PF02880"/>
    </source>
</evidence>
<dbReference type="InterPro" id="IPR005841">
    <property type="entry name" value="Alpha-D-phosphohexomutase_SF"/>
</dbReference>
<keyword evidence="3" id="KW-0597">Phosphoprotein</keyword>
<dbReference type="Pfam" id="PF02880">
    <property type="entry name" value="PGM_PMM_III"/>
    <property type="match status" value="1"/>
</dbReference>
<evidence type="ECO:0000256" key="4">
    <source>
        <dbReference type="ARBA" id="ARBA00022723"/>
    </source>
</evidence>
<dbReference type="SUPFAM" id="SSF53738">
    <property type="entry name" value="Phosphoglucomutase, first 3 domains"/>
    <property type="match status" value="3"/>
</dbReference>
<dbReference type="Pfam" id="PF00408">
    <property type="entry name" value="PGM_PMM_IV"/>
    <property type="match status" value="1"/>
</dbReference>
<organism evidence="12 13">
    <name type="scientific">Acholeplasma hippikon</name>
    <dbReference type="NCBI Taxonomy" id="264636"/>
    <lineage>
        <taxon>Bacteria</taxon>
        <taxon>Bacillati</taxon>
        <taxon>Mycoplasmatota</taxon>
        <taxon>Mollicutes</taxon>
        <taxon>Acholeplasmatales</taxon>
        <taxon>Acholeplasmataceae</taxon>
        <taxon>Acholeplasma</taxon>
    </lineage>
</organism>
<dbReference type="EC" id="5.4.2.10" evidence="12"/>
<dbReference type="InterPro" id="IPR005846">
    <property type="entry name" value="A-D-PHexomutase_a/b/a-III"/>
</dbReference>
<dbReference type="InterPro" id="IPR005845">
    <property type="entry name" value="A-D-PHexomutase_a/b/a-II"/>
</dbReference>
<dbReference type="InterPro" id="IPR036900">
    <property type="entry name" value="A-D-PHexomutase_C_sf"/>
</dbReference>